<comment type="caution">
    <text evidence="2">The sequence shown here is derived from an EMBL/GenBank/DDBJ whole genome shotgun (WGS) entry which is preliminary data.</text>
</comment>
<evidence type="ECO:0000259" key="1">
    <source>
        <dbReference type="Pfam" id="PF03184"/>
    </source>
</evidence>
<dbReference type="AlphaFoldDB" id="A0A9J6H5L5"/>
<name>A0A9J6H5L5_HAELO</name>
<organism evidence="2 3">
    <name type="scientific">Haemaphysalis longicornis</name>
    <name type="common">Bush tick</name>
    <dbReference type="NCBI Taxonomy" id="44386"/>
    <lineage>
        <taxon>Eukaryota</taxon>
        <taxon>Metazoa</taxon>
        <taxon>Ecdysozoa</taxon>
        <taxon>Arthropoda</taxon>
        <taxon>Chelicerata</taxon>
        <taxon>Arachnida</taxon>
        <taxon>Acari</taxon>
        <taxon>Parasitiformes</taxon>
        <taxon>Ixodida</taxon>
        <taxon>Ixodoidea</taxon>
        <taxon>Ixodidae</taxon>
        <taxon>Haemaphysalinae</taxon>
        <taxon>Haemaphysalis</taxon>
    </lineage>
</organism>
<evidence type="ECO:0000313" key="3">
    <source>
        <dbReference type="Proteomes" id="UP000821853"/>
    </source>
</evidence>
<dbReference type="Pfam" id="PF03184">
    <property type="entry name" value="DDE_1"/>
    <property type="match status" value="1"/>
</dbReference>
<dbReference type="InterPro" id="IPR050863">
    <property type="entry name" value="CenT-Element_Derived"/>
</dbReference>
<dbReference type="PANTHER" id="PTHR19303">
    <property type="entry name" value="TRANSPOSON"/>
    <property type="match status" value="1"/>
</dbReference>
<dbReference type="VEuPathDB" id="VectorBase:HLOH_051304"/>
<dbReference type="EMBL" id="JABSTR010000011">
    <property type="protein sequence ID" value="KAH9382095.1"/>
    <property type="molecule type" value="Genomic_DNA"/>
</dbReference>
<accession>A0A9J6H5L5</accession>
<gene>
    <name evidence="2" type="ORF">HPB48_022616</name>
</gene>
<dbReference type="GO" id="GO:0005634">
    <property type="term" value="C:nucleus"/>
    <property type="evidence" value="ECO:0007669"/>
    <property type="project" value="TreeGrafter"/>
</dbReference>
<keyword evidence="3" id="KW-1185">Reference proteome</keyword>
<protein>
    <recommendedName>
        <fullName evidence="1">DDE-1 domain-containing protein</fullName>
    </recommendedName>
</protein>
<dbReference type="GO" id="GO:0003677">
    <property type="term" value="F:DNA binding"/>
    <property type="evidence" value="ECO:0007669"/>
    <property type="project" value="TreeGrafter"/>
</dbReference>
<dbReference type="OrthoDB" id="6511064at2759"/>
<proteinExistence type="predicted"/>
<evidence type="ECO:0000313" key="2">
    <source>
        <dbReference type="EMBL" id="KAH9382095.1"/>
    </source>
</evidence>
<dbReference type="OMA" id="NASSHHW"/>
<sequence length="119" mass="13394">MTGDLFAYWLSEFHRDMQRQGRRVLLVINNCSSPRANFPHGSDLLFLPPNTASNVQPLDLGIIRAFKASYRPRVVERLVIAVDRPEANLPLRVSLYSAVEIVETRPGSANAASWAEMWA</sequence>
<feature type="domain" description="DDE-1" evidence="1">
    <location>
        <begin position="1"/>
        <end position="83"/>
    </location>
</feature>
<dbReference type="Proteomes" id="UP000821853">
    <property type="component" value="Chromosome 9"/>
</dbReference>
<dbReference type="PANTHER" id="PTHR19303:SF73">
    <property type="entry name" value="PROTEIN PDC2"/>
    <property type="match status" value="1"/>
</dbReference>
<dbReference type="InterPro" id="IPR004875">
    <property type="entry name" value="DDE_SF_endonuclease_dom"/>
</dbReference>
<reference evidence="2 3" key="1">
    <citation type="journal article" date="2020" name="Cell">
        <title>Large-Scale Comparative Analyses of Tick Genomes Elucidate Their Genetic Diversity and Vector Capacities.</title>
        <authorList>
            <consortium name="Tick Genome and Microbiome Consortium (TIGMIC)"/>
            <person name="Jia N."/>
            <person name="Wang J."/>
            <person name="Shi W."/>
            <person name="Du L."/>
            <person name="Sun Y."/>
            <person name="Zhan W."/>
            <person name="Jiang J.F."/>
            <person name="Wang Q."/>
            <person name="Zhang B."/>
            <person name="Ji P."/>
            <person name="Bell-Sakyi L."/>
            <person name="Cui X.M."/>
            <person name="Yuan T.T."/>
            <person name="Jiang B.G."/>
            <person name="Yang W.F."/>
            <person name="Lam T.T."/>
            <person name="Chang Q.C."/>
            <person name="Ding S.J."/>
            <person name="Wang X.J."/>
            <person name="Zhu J.G."/>
            <person name="Ruan X.D."/>
            <person name="Zhao L."/>
            <person name="Wei J.T."/>
            <person name="Ye R.Z."/>
            <person name="Que T.C."/>
            <person name="Du C.H."/>
            <person name="Zhou Y.H."/>
            <person name="Cheng J.X."/>
            <person name="Dai P.F."/>
            <person name="Guo W.B."/>
            <person name="Han X.H."/>
            <person name="Huang E.J."/>
            <person name="Li L.F."/>
            <person name="Wei W."/>
            <person name="Gao Y.C."/>
            <person name="Liu J.Z."/>
            <person name="Shao H.Z."/>
            <person name="Wang X."/>
            <person name="Wang C.C."/>
            <person name="Yang T.C."/>
            <person name="Huo Q.B."/>
            <person name="Li W."/>
            <person name="Chen H.Y."/>
            <person name="Chen S.E."/>
            <person name="Zhou L.G."/>
            <person name="Ni X.B."/>
            <person name="Tian J.H."/>
            <person name="Sheng Y."/>
            <person name="Liu T."/>
            <person name="Pan Y.S."/>
            <person name="Xia L.Y."/>
            <person name="Li J."/>
            <person name="Zhao F."/>
            <person name="Cao W.C."/>
        </authorList>
    </citation>
    <scope>NUCLEOTIDE SEQUENCE [LARGE SCALE GENOMIC DNA]</scope>
    <source>
        <strain evidence="2">HaeL-2018</strain>
    </source>
</reference>